<dbReference type="InterPro" id="IPR032503">
    <property type="entry name" value="FAO_M"/>
</dbReference>
<feature type="domain" description="FAD dependent oxidoreductase" evidence="2">
    <location>
        <begin position="11"/>
        <end position="366"/>
    </location>
</feature>
<dbReference type="FunFam" id="2.40.30.110:FF:000008">
    <property type="entry name" value="Sarcosine dehydrogenase"/>
    <property type="match status" value="1"/>
</dbReference>
<feature type="domain" description="Aminomethyltransferase C-terminal" evidence="4">
    <location>
        <begin position="724"/>
        <end position="811"/>
    </location>
</feature>
<dbReference type="Pfam" id="PF01571">
    <property type="entry name" value="GCV_T"/>
    <property type="match status" value="1"/>
</dbReference>
<feature type="domain" description="FAD dependent oxidoreductase central" evidence="5">
    <location>
        <begin position="369"/>
        <end position="423"/>
    </location>
</feature>
<dbReference type="Gene3D" id="3.30.70.1400">
    <property type="entry name" value="Aminomethyltransferase beta-barrel domains"/>
    <property type="match status" value="1"/>
</dbReference>
<dbReference type="Pfam" id="PF08669">
    <property type="entry name" value="GCV_T_C"/>
    <property type="match status" value="1"/>
</dbReference>
<sequence>MADTLPEQAQVVIVGGGAVGCSIAYHLTKIGITDVLLLERKQLTCGTTWHAAGLVGQLRATANMTKIAQYTAELFLELEEETGQATGMKQNGSISVATDIERLEELQRGASMARVFGLEVEEVSAKWIAEKYPVMHTDDIIGGVFLPRDGQTNPIDVTQAMAKGARNGGATILENTPVTGATINNGRVSAVQTASGEIACEYLVIAGGMWSRDFGRQIGVNIPLHAAEHFYIVTEPIDDLPSELPVLREPSACFYAKEDAGKLLVGAFEPEAKPWGGAGIPPDFSFDALPDDFDHFEPMLEHAMHRIPVLKTAGIQTFFNGPESFTPDNRYYLGEAPEVQGVFVATGFNSTGIQSSGGAGKVLAEWIRDGHPSLDLWDVDIRRTLSFQSNMRYLHDRTTESLGLLYAMHWPFRQPETARGIRRTPLHEHLAKANACFGEAGGWERPNWFAPEGVAPEYDHTYGKPVWLTYSGNEHRAVRENVGLLDISTFSKFLLQGRDAERIINHISTNNMAVAPGRIVYTQWLNEQGGISADLTVTRLAEDAYLVMTAFSSHTRDYNWLQRHIASDAHAVLTDVTAAYAGINVQGPNSRALLQHVSPGDFSNSAFPFGTSKEVQLGYATIRASRISYVGELGWELLIPSDMAAHVYETLVEAGQDLELTNVGMHAMNSLRIEKAYRHWGHDIADEDTPIEAGLEFAVRFDKPGGFIGREALLKQKESGLVAKRMVQFLMEDPEVMLYHNEPIIRDGTICGYISSGMYGHTLGGSVGMGYVNNPLERGGVDSEFVNSGSYEIEVACKRYPAQASLEPLYDPGNERIKS</sequence>
<organism evidence="6">
    <name type="scientific">marine metagenome</name>
    <dbReference type="NCBI Taxonomy" id="408172"/>
    <lineage>
        <taxon>unclassified sequences</taxon>
        <taxon>metagenomes</taxon>
        <taxon>ecological metagenomes</taxon>
    </lineage>
</organism>
<dbReference type="InterPro" id="IPR027266">
    <property type="entry name" value="TrmE/GcvT-like"/>
</dbReference>
<feature type="domain" description="GCVT N-terminal" evidence="3">
    <location>
        <begin position="426"/>
        <end position="703"/>
    </location>
</feature>
<dbReference type="PANTHER" id="PTHR43757">
    <property type="entry name" value="AMINOMETHYLTRANSFERASE"/>
    <property type="match status" value="1"/>
</dbReference>
<evidence type="ECO:0000256" key="1">
    <source>
        <dbReference type="ARBA" id="ARBA00008609"/>
    </source>
</evidence>
<dbReference type="SUPFAM" id="SSF101790">
    <property type="entry name" value="Aminomethyltransferase beta-barrel domain"/>
    <property type="match status" value="1"/>
</dbReference>
<dbReference type="Gene3D" id="3.50.50.60">
    <property type="entry name" value="FAD/NAD(P)-binding domain"/>
    <property type="match status" value="1"/>
</dbReference>
<dbReference type="Gene3D" id="3.30.1360.120">
    <property type="entry name" value="Probable tRNA modification gtpase trme, domain 1"/>
    <property type="match status" value="1"/>
</dbReference>
<evidence type="ECO:0008006" key="7">
    <source>
        <dbReference type="Google" id="ProtNLM"/>
    </source>
</evidence>
<reference evidence="6" key="1">
    <citation type="submission" date="2018-05" db="EMBL/GenBank/DDBJ databases">
        <authorList>
            <person name="Lanie J.A."/>
            <person name="Ng W.-L."/>
            <person name="Kazmierczak K.M."/>
            <person name="Andrzejewski T.M."/>
            <person name="Davidsen T.M."/>
            <person name="Wayne K.J."/>
            <person name="Tettelin H."/>
            <person name="Glass J.I."/>
            <person name="Rusch D."/>
            <person name="Podicherti R."/>
            <person name="Tsui H.-C.T."/>
            <person name="Winkler M.E."/>
        </authorList>
    </citation>
    <scope>NUCLEOTIDE SEQUENCE</scope>
</reference>
<evidence type="ECO:0000259" key="2">
    <source>
        <dbReference type="Pfam" id="PF01266"/>
    </source>
</evidence>
<dbReference type="InterPro" id="IPR006076">
    <property type="entry name" value="FAD-dep_OxRdtase"/>
</dbReference>
<dbReference type="PANTHER" id="PTHR43757:SF15">
    <property type="entry name" value="PYRUVATE DEHYDROGENASE PHOSPHATASE REGULATORY SUBUNIT, MITOCHONDRIAL-LIKE"/>
    <property type="match status" value="1"/>
</dbReference>
<dbReference type="Gene3D" id="3.30.9.10">
    <property type="entry name" value="D-Amino Acid Oxidase, subunit A, domain 2"/>
    <property type="match status" value="1"/>
</dbReference>
<gene>
    <name evidence="6" type="ORF">METZ01_LOCUS63676</name>
</gene>
<dbReference type="InterPro" id="IPR036188">
    <property type="entry name" value="FAD/NAD-bd_sf"/>
</dbReference>
<dbReference type="AlphaFoldDB" id="A0A381T3N2"/>
<dbReference type="Pfam" id="PF16350">
    <property type="entry name" value="FAO_M"/>
    <property type="match status" value="1"/>
</dbReference>
<dbReference type="SUPFAM" id="SSF51905">
    <property type="entry name" value="FAD/NAD(P)-binding domain"/>
    <property type="match status" value="1"/>
</dbReference>
<comment type="similarity">
    <text evidence="1">Belongs to the GcvT family.</text>
</comment>
<accession>A0A381T3N2</accession>
<dbReference type="SUPFAM" id="SSF103025">
    <property type="entry name" value="Folate-binding domain"/>
    <property type="match status" value="1"/>
</dbReference>
<dbReference type="Gene3D" id="2.40.30.110">
    <property type="entry name" value="Aminomethyltransferase beta-barrel domains"/>
    <property type="match status" value="1"/>
</dbReference>
<name>A0A381T3N2_9ZZZZ</name>
<dbReference type="Pfam" id="PF01266">
    <property type="entry name" value="DAO"/>
    <property type="match status" value="1"/>
</dbReference>
<dbReference type="InterPro" id="IPR028896">
    <property type="entry name" value="GcvT/YgfZ/DmdA"/>
</dbReference>
<protein>
    <recommendedName>
        <fullName evidence="7">FAD dependent oxidoreductase domain-containing protein</fullName>
    </recommendedName>
</protein>
<proteinExistence type="inferred from homology"/>
<dbReference type="InterPro" id="IPR006222">
    <property type="entry name" value="GCVT_N"/>
</dbReference>
<evidence type="ECO:0000313" key="6">
    <source>
        <dbReference type="EMBL" id="SVA10822.1"/>
    </source>
</evidence>
<dbReference type="InterPro" id="IPR013977">
    <property type="entry name" value="GcvT_C"/>
</dbReference>
<dbReference type="GO" id="GO:0005739">
    <property type="term" value="C:mitochondrion"/>
    <property type="evidence" value="ECO:0007669"/>
    <property type="project" value="TreeGrafter"/>
</dbReference>
<evidence type="ECO:0000259" key="5">
    <source>
        <dbReference type="Pfam" id="PF16350"/>
    </source>
</evidence>
<evidence type="ECO:0000259" key="3">
    <source>
        <dbReference type="Pfam" id="PF01571"/>
    </source>
</evidence>
<dbReference type="SUPFAM" id="SSF54373">
    <property type="entry name" value="FAD-linked reductases, C-terminal domain"/>
    <property type="match status" value="1"/>
</dbReference>
<evidence type="ECO:0000259" key="4">
    <source>
        <dbReference type="Pfam" id="PF08669"/>
    </source>
</evidence>
<dbReference type="EMBL" id="UINC01003979">
    <property type="protein sequence ID" value="SVA10822.1"/>
    <property type="molecule type" value="Genomic_DNA"/>
</dbReference>
<dbReference type="InterPro" id="IPR029043">
    <property type="entry name" value="GcvT/YgfZ_C"/>
</dbReference>